<dbReference type="EMBL" id="CP009920">
    <property type="protein sequence ID" value="AJI24243.1"/>
    <property type="molecule type" value="Genomic_DNA"/>
</dbReference>
<reference evidence="6 7" key="1">
    <citation type="journal article" date="2015" name="Genome Announc.">
        <title>Complete genome sequences for 35 biothreat assay-relevant bacillus species.</title>
        <authorList>
            <person name="Johnson S.L."/>
            <person name="Daligault H.E."/>
            <person name="Davenport K.W."/>
            <person name="Jaissle J."/>
            <person name="Frey K.G."/>
            <person name="Ladner J.T."/>
            <person name="Broomall S.M."/>
            <person name="Bishop-Lilly K.A."/>
            <person name="Bruce D.C."/>
            <person name="Gibbons H.S."/>
            <person name="Coyne S.R."/>
            <person name="Lo C.C."/>
            <person name="Meincke L."/>
            <person name="Munk A.C."/>
            <person name="Koroleva G.I."/>
            <person name="Rosenzweig C.N."/>
            <person name="Palacios G.F."/>
            <person name="Redden C.L."/>
            <person name="Minogue T.D."/>
            <person name="Chain P.S."/>
        </authorList>
    </citation>
    <scope>NUCLEOTIDE SEQUENCE [LARGE SCALE GENOMIC DNA]</scope>
    <source>
        <strain evidence="7">ATCC 14581 / DSM 32 / JCM 2506 / NBRC 15308 / NCIMB 9376 / NCTC 10342 / NRRL B-14308 / VKM B-512</strain>
    </source>
</reference>
<dbReference type="Proteomes" id="UP000031829">
    <property type="component" value="Chromosome"/>
</dbReference>
<protein>
    <submittedName>
        <fullName evidence="6">Major Facilitator Superfamily protein</fullName>
    </submittedName>
</protein>
<dbReference type="HOGENOM" id="CLU_034180_1_0_9"/>
<gene>
    <name evidence="6" type="ORF">BG04_5575</name>
</gene>
<dbReference type="Gene3D" id="1.20.1250.20">
    <property type="entry name" value="MFS general substrate transporter like domains"/>
    <property type="match status" value="1"/>
</dbReference>
<dbReference type="GO" id="GO:0022857">
    <property type="term" value="F:transmembrane transporter activity"/>
    <property type="evidence" value="ECO:0007669"/>
    <property type="project" value="InterPro"/>
</dbReference>
<evidence type="ECO:0000256" key="1">
    <source>
        <dbReference type="ARBA" id="ARBA00004651"/>
    </source>
</evidence>
<evidence type="ECO:0000313" key="7">
    <source>
        <dbReference type="Proteomes" id="UP000031829"/>
    </source>
</evidence>
<dbReference type="InterPro" id="IPR011701">
    <property type="entry name" value="MFS"/>
</dbReference>
<dbReference type="Pfam" id="PF07690">
    <property type="entry name" value="MFS_1"/>
    <property type="match status" value="1"/>
</dbReference>
<dbReference type="KEGG" id="bmeg:BG04_5575"/>
<evidence type="ECO:0000313" key="6">
    <source>
        <dbReference type="EMBL" id="AJI24243.1"/>
    </source>
</evidence>
<dbReference type="GO" id="GO:0005886">
    <property type="term" value="C:plasma membrane"/>
    <property type="evidence" value="ECO:0007669"/>
    <property type="project" value="UniProtKB-SubCell"/>
</dbReference>
<dbReference type="SUPFAM" id="SSF103473">
    <property type="entry name" value="MFS general substrate transporter"/>
    <property type="match status" value="1"/>
</dbReference>
<accession>A0A0B6AU64</accession>
<organism evidence="6 7">
    <name type="scientific">Priestia megaterium (strain ATCC 14581 / DSM 32 / CCUG 1817 / JCM 2506 / NBRC 15308 / NCIMB 9376 / NCTC 10342 / NRRL B-14308 / VKM B-512 / Ford 19)</name>
    <name type="common">Bacillus megaterium</name>
    <dbReference type="NCBI Taxonomy" id="1348623"/>
    <lineage>
        <taxon>Bacteria</taxon>
        <taxon>Bacillati</taxon>
        <taxon>Bacillota</taxon>
        <taxon>Bacilli</taxon>
        <taxon>Bacillales</taxon>
        <taxon>Bacillaceae</taxon>
        <taxon>Priestia</taxon>
    </lineage>
</organism>
<keyword evidence="4" id="KW-1133">Transmembrane helix</keyword>
<keyword evidence="2" id="KW-1003">Cell membrane</keyword>
<proteinExistence type="predicted"/>
<dbReference type="GeneID" id="93643515"/>
<dbReference type="CDD" id="cd06173">
    <property type="entry name" value="MFS_MefA_like"/>
    <property type="match status" value="1"/>
</dbReference>
<dbReference type="PANTHER" id="PTHR23513">
    <property type="entry name" value="INTEGRAL MEMBRANE EFFLUX PROTEIN-RELATED"/>
    <property type="match status" value="1"/>
</dbReference>
<evidence type="ECO:0000256" key="5">
    <source>
        <dbReference type="ARBA" id="ARBA00023136"/>
    </source>
</evidence>
<dbReference type="RefSeq" id="WP_034650768.1">
    <property type="nucleotide sequence ID" value="NZ_BCVB01000006.1"/>
</dbReference>
<evidence type="ECO:0000256" key="4">
    <source>
        <dbReference type="ARBA" id="ARBA00022989"/>
    </source>
</evidence>
<dbReference type="AlphaFoldDB" id="A0A0B6AU64"/>
<dbReference type="PANTHER" id="PTHR23513:SF19">
    <property type="entry name" value="MAJOR FACILITATOR SUPERFAMILY (MFS) PROFILE DOMAIN-CONTAINING PROTEIN"/>
    <property type="match status" value="1"/>
</dbReference>
<dbReference type="InterPro" id="IPR036259">
    <property type="entry name" value="MFS_trans_sf"/>
</dbReference>
<keyword evidence="3" id="KW-0812">Transmembrane</keyword>
<name>A0A0B6AU64_PRIM2</name>
<sequence length="389" mass="42837">MKNRSVLFLWFGQSQANLADVLYIVALISILYAQNSSPVLLSCIPFTITTAKFLSSFIVPFLIDRYRAKRILVVSQLLKTSVLSMFFLGHMSLISMLCCVALIAFFDGWAAPVQSSMLPHLVDKEKLLKWNSMFNVTDQMIQIAAYPLGSFLIISWDATGLLWLSFSLFSLSIVFMQAIRINAHSSKTKQKQGLKEGWKLIWHYPRLRVLLVMEVLEGMAAGVWASAIVYVFVKEILNKNEAWWGYINSSFFVGTVLGGFVLLKISVEQEKSLYHIVTLGSLLSGFFTLLFGVMPAPFLSLLLSFAIGIALQISATCSYTLTQTAVPLEKLSKVLSATLSVSYVTFGLSVLLLGAVASLNVTAAFLTAGGLIVISGCVGLFLRNYALAN</sequence>
<comment type="subcellular location">
    <subcellularLocation>
        <location evidence="1">Cell membrane</location>
        <topology evidence="1">Multi-pass membrane protein</topology>
    </subcellularLocation>
</comment>
<keyword evidence="5" id="KW-0472">Membrane</keyword>
<evidence type="ECO:0000256" key="3">
    <source>
        <dbReference type="ARBA" id="ARBA00022692"/>
    </source>
</evidence>
<evidence type="ECO:0000256" key="2">
    <source>
        <dbReference type="ARBA" id="ARBA00022475"/>
    </source>
</evidence>